<sequence length="919" mass="100348">MSSSPAARWCAVTGGRGFLGRRLVAMLLASGEWSVRVIDLAPAVVLGADEEGSLGAALRDGRAVYVPGDVRDVAQMTKAFDGVDAVFHTASVDPIVGNFQLHHSVNVEGTKNVINACITCKVSRLIHTSSSAVVFDGVHGLFDVNESMPYPDKFVDAYGETKAQGEKLVLGANGTKGLLTCSIRPGSIFGPGGKNIPILVSNARIGMFTFILGRGNNYDDFVYVDNVAFSLICAEKALSTKEGAQITGGQAYFITNMEPVNFWDFVTSILEDLGYKSQFKIKLPVTFATSMAYLICWVDKIFLRYLISLPPVLHPASIKYATVNRTFSCLKAHDHLGYKPIVSVKVEYPQEKHNTISWKDGAWCASNPTTAAGGEMEAAAAGGGGGGRWCVVTGGRGFAARHLVAMLLRSGEWRVRVADLPPAIALDRDEEEGVLGAALREGRAAYASADLRDKAQVARAFEGAEVVFHMAAPDSSINNFHLHYSVNVEGTKNVIDACIRCKVKRLIYTSSPSVVFDGISGIFNADESMPYPDKFNDSYSETKADAEKLVMRANGRDGLLTCCIRPSSIFGPGDKLLVPSLAAAAKAGKSKYIIGDGSNYYDFTYVENVAYGHVCAEKTLSSEDGAKRAAGKTYFITNMEPIKFWEFMSLILEGLGYERPSIKIPVSVMMPVAHMVEWTYKTFSRYGMKVPQLTPSRIRLLSCNRTFSSSRAKDQLGYEPIVSLKDGLKRTIESYPHLQAQNQRSISKASIFLGNGNLAKTFLWEDKKQTMTVLLLLAVIYYHLFTCGYTFITAMSKLFSLTALFLFIHGMLPANVFGHKVEKLEPSNFHISQVEAHHIAHSVSSTWNSLVVLSLLVVSILSSMSSQSAFKIGTLMVFLGFKAYEKWEDTIDSLVGDACSVITHFTPGQKSSRQKHSDN</sequence>
<dbReference type="GO" id="GO:0016616">
    <property type="term" value="F:oxidoreductase activity, acting on the CH-OH group of donors, NAD or NADP as acceptor"/>
    <property type="evidence" value="ECO:0007669"/>
    <property type="project" value="InterPro"/>
</dbReference>
<keyword evidence="3 15" id="KW-0812">Transmembrane</keyword>
<comment type="pathway">
    <text evidence="14">Steroid biosynthesis; zymosterol biosynthesis; zymosterol from lanosterol: step 4/6.</text>
</comment>
<dbReference type="HOGENOM" id="CLU_317217_0_0_1"/>
<dbReference type="GO" id="GO:0016126">
    <property type="term" value="P:sterol biosynthetic process"/>
    <property type="evidence" value="ECO:0007669"/>
    <property type="project" value="UniProtKB-KW"/>
</dbReference>
<keyword evidence="6 15" id="KW-1133">Transmembrane helix</keyword>
<dbReference type="STRING" id="77586.A0A0D9VV40"/>
<name>A0A0D9VV40_9ORYZ</name>
<evidence type="ECO:0000259" key="17">
    <source>
        <dbReference type="Pfam" id="PF02453"/>
    </source>
</evidence>
<dbReference type="InterPro" id="IPR003388">
    <property type="entry name" value="Reticulon"/>
</dbReference>
<feature type="transmembrane region" description="Helical" evidence="15">
    <location>
        <begin position="838"/>
        <end position="861"/>
    </location>
</feature>
<dbReference type="InterPro" id="IPR036291">
    <property type="entry name" value="NAD(P)-bd_dom_sf"/>
</dbReference>
<reference evidence="18" key="3">
    <citation type="submission" date="2015-04" db="UniProtKB">
        <authorList>
            <consortium name="EnsemblPlants"/>
        </authorList>
    </citation>
    <scope>IDENTIFICATION</scope>
</reference>
<reference evidence="18 19" key="1">
    <citation type="submission" date="2012-08" db="EMBL/GenBank/DDBJ databases">
        <title>Oryza genome evolution.</title>
        <authorList>
            <person name="Wing R.A."/>
        </authorList>
    </citation>
    <scope>NUCLEOTIDE SEQUENCE</scope>
</reference>
<evidence type="ECO:0000256" key="3">
    <source>
        <dbReference type="ARBA" id="ARBA00022692"/>
    </source>
</evidence>
<evidence type="ECO:0000256" key="8">
    <source>
        <dbReference type="ARBA" id="ARBA00023011"/>
    </source>
</evidence>
<dbReference type="FunFam" id="3.40.50.720:FF:000273">
    <property type="entry name" value="Reticulon-like protein"/>
    <property type="match status" value="1"/>
</dbReference>
<keyword evidence="8" id="KW-0756">Sterol biosynthesis</keyword>
<comment type="similarity">
    <text evidence="2">Belongs to the 3-beta-HSD family.</text>
</comment>
<evidence type="ECO:0000256" key="14">
    <source>
        <dbReference type="ARBA" id="ARBA00060653"/>
    </source>
</evidence>
<evidence type="ECO:0000256" key="11">
    <source>
        <dbReference type="ARBA" id="ARBA00023136"/>
    </source>
</evidence>
<evidence type="ECO:0000256" key="5">
    <source>
        <dbReference type="ARBA" id="ARBA00022955"/>
    </source>
</evidence>
<keyword evidence="11 15" id="KW-0472">Membrane</keyword>
<organism evidence="18 19">
    <name type="scientific">Leersia perrieri</name>
    <dbReference type="NCBI Taxonomy" id="77586"/>
    <lineage>
        <taxon>Eukaryota</taxon>
        <taxon>Viridiplantae</taxon>
        <taxon>Streptophyta</taxon>
        <taxon>Embryophyta</taxon>
        <taxon>Tracheophyta</taxon>
        <taxon>Spermatophyta</taxon>
        <taxon>Magnoliopsida</taxon>
        <taxon>Liliopsida</taxon>
        <taxon>Poales</taxon>
        <taxon>Poaceae</taxon>
        <taxon>BOP clade</taxon>
        <taxon>Oryzoideae</taxon>
        <taxon>Oryzeae</taxon>
        <taxon>Oryzinae</taxon>
        <taxon>Leersia</taxon>
    </lineage>
</organism>
<dbReference type="InterPro" id="IPR002225">
    <property type="entry name" value="3Beta_OHSteriod_DH/Estase"/>
</dbReference>
<dbReference type="GO" id="GO:0005789">
    <property type="term" value="C:endoplasmic reticulum membrane"/>
    <property type="evidence" value="ECO:0007669"/>
    <property type="project" value="UniProtKB-SubCell"/>
</dbReference>
<keyword evidence="5" id="KW-0444">Lipid biosynthesis</keyword>
<dbReference type="EnsemblPlants" id="LPERR03G17900.1">
    <property type="protein sequence ID" value="LPERR03G17900.1"/>
    <property type="gene ID" value="LPERR03G17900"/>
</dbReference>
<dbReference type="PANTHER" id="PTHR10366:SF564">
    <property type="entry name" value="STEROL-4-ALPHA-CARBOXYLATE 3-DEHYDROGENASE, DECARBOXYLATING"/>
    <property type="match status" value="1"/>
</dbReference>
<evidence type="ECO:0000256" key="15">
    <source>
        <dbReference type="SAM" id="Phobius"/>
    </source>
</evidence>
<feature type="transmembrane region" description="Helical" evidence="15">
    <location>
        <begin position="798"/>
        <end position="818"/>
    </location>
</feature>
<dbReference type="Proteomes" id="UP000032180">
    <property type="component" value="Chromosome 3"/>
</dbReference>
<evidence type="ECO:0000256" key="7">
    <source>
        <dbReference type="ARBA" id="ARBA00023002"/>
    </source>
</evidence>
<evidence type="ECO:0000256" key="4">
    <source>
        <dbReference type="ARBA" id="ARBA00022824"/>
    </source>
</evidence>
<keyword evidence="9" id="KW-0520">NAD</keyword>
<keyword evidence="10" id="KW-0443">Lipid metabolism</keyword>
<reference evidence="19" key="2">
    <citation type="submission" date="2013-12" db="EMBL/GenBank/DDBJ databases">
        <authorList>
            <person name="Yu Y."/>
            <person name="Lee S."/>
            <person name="de Baynast K."/>
            <person name="Wissotski M."/>
            <person name="Liu L."/>
            <person name="Talag J."/>
            <person name="Goicoechea J."/>
            <person name="Angelova A."/>
            <person name="Jetty R."/>
            <person name="Kudrna D."/>
            <person name="Golser W."/>
            <person name="Rivera L."/>
            <person name="Zhang J."/>
            <person name="Wing R."/>
        </authorList>
    </citation>
    <scope>NUCLEOTIDE SEQUENCE</scope>
</reference>
<dbReference type="Gene3D" id="3.40.50.720">
    <property type="entry name" value="NAD(P)-binding Rossmann-like Domain"/>
    <property type="match status" value="2"/>
</dbReference>
<dbReference type="eggNOG" id="KOG1430">
    <property type="taxonomic scope" value="Eukaryota"/>
</dbReference>
<evidence type="ECO:0000259" key="16">
    <source>
        <dbReference type="Pfam" id="PF01073"/>
    </source>
</evidence>
<dbReference type="Pfam" id="PF01073">
    <property type="entry name" value="3Beta_HSD"/>
    <property type="match status" value="2"/>
</dbReference>
<evidence type="ECO:0000256" key="6">
    <source>
        <dbReference type="ARBA" id="ARBA00022989"/>
    </source>
</evidence>
<feature type="domain" description="3-beta hydroxysteroid dehydrogenase/isomerase" evidence="16">
    <location>
        <begin position="11"/>
        <end position="285"/>
    </location>
</feature>
<dbReference type="PANTHER" id="PTHR10366">
    <property type="entry name" value="NAD DEPENDENT EPIMERASE/DEHYDRATASE"/>
    <property type="match status" value="1"/>
</dbReference>
<dbReference type="Gramene" id="LPERR03G17900.1">
    <property type="protein sequence ID" value="LPERR03G17900.1"/>
    <property type="gene ID" value="LPERR03G17900"/>
</dbReference>
<evidence type="ECO:0000313" key="18">
    <source>
        <dbReference type="EnsemblPlants" id="LPERR03G17900.1"/>
    </source>
</evidence>
<comment type="subcellular location">
    <subcellularLocation>
        <location evidence="1">Endoplasmic reticulum membrane</location>
        <topology evidence="1">Multi-pass membrane protein</topology>
    </subcellularLocation>
</comment>
<feature type="transmembrane region" description="Helical" evidence="15">
    <location>
        <begin position="771"/>
        <end position="791"/>
    </location>
</feature>
<evidence type="ECO:0000256" key="2">
    <source>
        <dbReference type="ARBA" id="ARBA00009219"/>
    </source>
</evidence>
<evidence type="ECO:0000256" key="1">
    <source>
        <dbReference type="ARBA" id="ARBA00004477"/>
    </source>
</evidence>
<evidence type="ECO:0000256" key="13">
    <source>
        <dbReference type="ARBA" id="ARBA00023221"/>
    </source>
</evidence>
<feature type="domain" description="3-beta hydroxysteroid dehydrogenase/isomerase" evidence="16">
    <location>
        <begin position="391"/>
        <end position="665"/>
    </location>
</feature>
<keyword evidence="13" id="KW-0753">Steroid metabolism</keyword>
<evidence type="ECO:0000256" key="12">
    <source>
        <dbReference type="ARBA" id="ARBA00023166"/>
    </source>
</evidence>
<dbReference type="Pfam" id="PF02453">
    <property type="entry name" value="Reticulon"/>
    <property type="match status" value="1"/>
</dbReference>
<keyword evidence="5" id="KW-0752">Steroid biosynthesis</keyword>
<protein>
    <recommendedName>
        <fullName evidence="20">Reticulon-like protein</fullName>
    </recommendedName>
</protein>
<evidence type="ECO:0008006" key="20">
    <source>
        <dbReference type="Google" id="ProtNLM"/>
    </source>
</evidence>
<keyword evidence="7" id="KW-0560">Oxidoreductase</keyword>
<accession>A0A0D9VV40</accession>
<keyword evidence="19" id="KW-1185">Reference proteome</keyword>
<dbReference type="SUPFAM" id="SSF51735">
    <property type="entry name" value="NAD(P)-binding Rossmann-fold domains"/>
    <property type="match status" value="2"/>
</dbReference>
<evidence type="ECO:0000256" key="10">
    <source>
        <dbReference type="ARBA" id="ARBA00023098"/>
    </source>
</evidence>
<dbReference type="AlphaFoldDB" id="A0A0D9VV40"/>
<evidence type="ECO:0000256" key="9">
    <source>
        <dbReference type="ARBA" id="ARBA00023027"/>
    </source>
</evidence>
<evidence type="ECO:0000313" key="19">
    <source>
        <dbReference type="Proteomes" id="UP000032180"/>
    </source>
</evidence>
<keyword evidence="12" id="KW-1207">Sterol metabolism</keyword>
<feature type="domain" description="Reticulon" evidence="17">
    <location>
        <begin position="759"/>
        <end position="851"/>
    </location>
</feature>
<proteinExistence type="inferred from homology"/>
<dbReference type="InterPro" id="IPR050425">
    <property type="entry name" value="NAD(P)_dehydrat-like"/>
</dbReference>
<keyword evidence="4" id="KW-0256">Endoplasmic reticulum</keyword>